<evidence type="ECO:0000313" key="4">
    <source>
        <dbReference type="Proteomes" id="UP000323994"/>
    </source>
</evidence>
<evidence type="ECO:0000313" key="3">
    <source>
        <dbReference type="EMBL" id="KAA6432236.1"/>
    </source>
</evidence>
<proteinExistence type="predicted"/>
<dbReference type="Pfam" id="PF01610">
    <property type="entry name" value="DDE_Tnp_ISL3"/>
    <property type="match status" value="2"/>
</dbReference>
<reference evidence="3 4" key="1">
    <citation type="submission" date="2019-05" db="EMBL/GenBank/DDBJ databases">
        <authorList>
            <person name="Qu J.-H."/>
        </authorList>
    </citation>
    <scope>NUCLEOTIDE SEQUENCE [LARGE SCALE GENOMIC DNA]</scope>
    <source>
        <strain evidence="3 4">NS28</strain>
    </source>
</reference>
<comment type="caution">
    <text evidence="3">The sequence shown here is derived from an EMBL/GenBank/DDBJ whole genome shotgun (WGS) entry which is preliminary data.</text>
</comment>
<sequence>MDATCLIFPSSAETFKVTALTRECNQVCIYVQSNQHNCLCPGCSNPSKRVHSYYTRKFRDVPAFGNPCTLLLKARKFYCLQDECPVKIFTERFCNHFLPYRRSTTRLHHVCLNLALQTGGKLAERIAKLMNIQISDTSLLRIVNNEHLPEAETPYALGIDDWAYKKRGRYGSILVNLENRRIIDILNDREACSIERWLKVHPGIGIITRDRYGNYIKGATSGAPQALQVTDRWHLLKNLGEAANKIITREYARMNKITKTEEILYTEPLNTSDPDTSPVSDGIRKQRFDYLKKLQNDGLSIKRMAKLLGMHRQTVKKYMAMQILPRKIYNDQGMVEQYFPYIRQRMQENKDLYLKTLWTELKERGYNGAYSTLSDALIYYGIRLGKKVSRQQLPNSGRMSFKPSKVAMIFLTAEEKLTDRQRELLQKVCEKSTELTITLSLIRAYRQIMTNKNGSKLKDWIDKAKSSGIKEMFRFAEGLLTDYAATESALSLPWSNGPVEGNVNKLKTIKRQMYGRASFELLRKRLVLAPA</sequence>
<dbReference type="OrthoDB" id="3238779at2"/>
<dbReference type="InterPro" id="IPR047951">
    <property type="entry name" value="Transpos_ISL3"/>
</dbReference>
<feature type="domain" description="Transposase IS204/IS1001/IS1096/IS1165 zinc-finger" evidence="2">
    <location>
        <begin position="38"/>
        <end position="80"/>
    </location>
</feature>
<dbReference type="NCBIfam" id="NF033550">
    <property type="entry name" value="transpos_ISL3"/>
    <property type="match status" value="1"/>
</dbReference>
<dbReference type="InterPro" id="IPR002560">
    <property type="entry name" value="Transposase_DDE"/>
</dbReference>
<dbReference type="RefSeq" id="WP_139014555.1">
    <property type="nucleotide sequence ID" value="NZ_VBSN01000072.1"/>
</dbReference>
<organism evidence="3 4">
    <name type="scientific">Dyadobacter flavalbus</name>
    <dbReference type="NCBI Taxonomy" id="2579942"/>
    <lineage>
        <taxon>Bacteria</taxon>
        <taxon>Pseudomonadati</taxon>
        <taxon>Bacteroidota</taxon>
        <taxon>Cytophagia</taxon>
        <taxon>Cytophagales</taxon>
        <taxon>Spirosomataceae</taxon>
        <taxon>Dyadobacter</taxon>
    </lineage>
</organism>
<dbReference type="PANTHER" id="PTHR33498">
    <property type="entry name" value="TRANSPOSASE FOR INSERTION SEQUENCE ELEMENT IS1557"/>
    <property type="match status" value="1"/>
</dbReference>
<feature type="domain" description="Transposase IS204/IS1001/IS1096/IS1165 DDE" evidence="1">
    <location>
        <begin position="157"/>
        <end position="276"/>
    </location>
</feature>
<dbReference type="Proteomes" id="UP000323994">
    <property type="component" value="Unassembled WGS sequence"/>
</dbReference>
<dbReference type="EMBL" id="VBSN01000072">
    <property type="protein sequence ID" value="KAA6432236.1"/>
    <property type="molecule type" value="Genomic_DNA"/>
</dbReference>
<evidence type="ECO:0000259" key="2">
    <source>
        <dbReference type="Pfam" id="PF14690"/>
    </source>
</evidence>
<gene>
    <name evidence="3" type="ORF">FEM33_24205</name>
</gene>
<dbReference type="PANTHER" id="PTHR33498:SF1">
    <property type="entry name" value="TRANSPOSASE FOR INSERTION SEQUENCE ELEMENT IS1557"/>
    <property type="match status" value="1"/>
</dbReference>
<feature type="domain" description="Transposase IS204/IS1001/IS1096/IS1165 DDE" evidence="1">
    <location>
        <begin position="404"/>
        <end position="525"/>
    </location>
</feature>
<accession>A0A5M8QBP3</accession>
<dbReference type="AlphaFoldDB" id="A0A5M8QBP3"/>
<keyword evidence="4" id="KW-1185">Reference proteome</keyword>
<evidence type="ECO:0000259" key="1">
    <source>
        <dbReference type="Pfam" id="PF01610"/>
    </source>
</evidence>
<dbReference type="InterPro" id="IPR029261">
    <property type="entry name" value="Transposase_Znf"/>
</dbReference>
<dbReference type="Pfam" id="PF14690">
    <property type="entry name" value="Zn_ribbon_ISL3"/>
    <property type="match status" value="1"/>
</dbReference>
<protein>
    <submittedName>
        <fullName evidence="3">ISL3 family transposase</fullName>
    </submittedName>
</protein>
<name>A0A5M8QBP3_9BACT</name>